<dbReference type="InterPro" id="IPR050428">
    <property type="entry name" value="TCS_sensor_his_kinase"/>
</dbReference>
<dbReference type="Pfam" id="PF00672">
    <property type="entry name" value="HAMP"/>
    <property type="match status" value="1"/>
</dbReference>
<dbReference type="PANTHER" id="PTHR45436">
    <property type="entry name" value="SENSOR HISTIDINE KINASE YKOH"/>
    <property type="match status" value="1"/>
</dbReference>
<feature type="transmembrane region" description="Helical" evidence="11">
    <location>
        <begin position="174"/>
        <end position="194"/>
    </location>
</feature>
<dbReference type="InterPro" id="IPR005467">
    <property type="entry name" value="His_kinase_dom"/>
</dbReference>
<evidence type="ECO:0000259" key="14">
    <source>
        <dbReference type="PROSITE" id="PS50885"/>
    </source>
</evidence>
<dbReference type="CDD" id="cd00082">
    <property type="entry name" value="HisKA"/>
    <property type="match status" value="1"/>
</dbReference>
<dbReference type="SMART" id="SM00304">
    <property type="entry name" value="HAMP"/>
    <property type="match status" value="1"/>
</dbReference>
<dbReference type="Pfam" id="PF02518">
    <property type="entry name" value="HATPase_c"/>
    <property type="match status" value="1"/>
</dbReference>
<evidence type="ECO:0000256" key="1">
    <source>
        <dbReference type="ARBA" id="ARBA00000085"/>
    </source>
</evidence>
<dbReference type="OrthoDB" id="9786919at2"/>
<sequence>MNRNRPWQWLSGLRPRLLAAFALATVLGAAAASGASYVSARNTMLATAQDDFMNEVKQRVADTLPQLSVPPGQADLDTLASRVDGATVVTYQGSTSANRGMPITAVPAQLRSAVGGSERIQFQRVDSSGTPMFYVGVPVLGPDATGVTGPTGIEVYSSISLADEQNAIEDLARWAWLTVALVLPLAAGLALLAARGVLRPVRQLNLAARRLAEGKLDTRLRVRGSDELAELVATFNETAVALDRTVGELREMEAAARRFVADVSHELRTPLTAMSAVTGVLDEDAGQLPPDTAVAARLVSAETRKLARLVQDLIEISRFDTNRADLQLDQWDLATAITDSMAARGWREGSELVLDLPEGVSAVVDRRRLDVIVANLVGNALRHGGPPVEVTLRGTDTMVSVEVTDRGPGIDPAVLPHVFERFYKADSARARSDGSGLGLAIALENARMHGGDLQAENRAGGGARFTLRLPRFPVVPR</sequence>
<feature type="domain" description="Histidine kinase" evidence="13">
    <location>
        <begin position="262"/>
        <end position="473"/>
    </location>
</feature>
<feature type="signal peptide" evidence="12">
    <location>
        <begin position="1"/>
        <end position="31"/>
    </location>
</feature>
<feature type="domain" description="HAMP" evidence="14">
    <location>
        <begin position="195"/>
        <end position="247"/>
    </location>
</feature>
<keyword evidence="5" id="KW-0808">Transferase</keyword>
<evidence type="ECO:0000256" key="6">
    <source>
        <dbReference type="ARBA" id="ARBA00022692"/>
    </source>
</evidence>
<dbReference type="SUPFAM" id="SSF47384">
    <property type="entry name" value="Homodimeric domain of signal transducing histidine kinase"/>
    <property type="match status" value="1"/>
</dbReference>
<dbReference type="SUPFAM" id="SSF55874">
    <property type="entry name" value="ATPase domain of HSP90 chaperone/DNA topoisomerase II/histidine kinase"/>
    <property type="match status" value="1"/>
</dbReference>
<dbReference type="PROSITE" id="PS50109">
    <property type="entry name" value="HIS_KIN"/>
    <property type="match status" value="1"/>
</dbReference>
<dbReference type="GO" id="GO:0000155">
    <property type="term" value="F:phosphorelay sensor kinase activity"/>
    <property type="evidence" value="ECO:0007669"/>
    <property type="project" value="InterPro"/>
</dbReference>
<evidence type="ECO:0000256" key="3">
    <source>
        <dbReference type="ARBA" id="ARBA00012438"/>
    </source>
</evidence>
<dbReference type="GO" id="GO:0005886">
    <property type="term" value="C:plasma membrane"/>
    <property type="evidence" value="ECO:0007669"/>
    <property type="project" value="UniProtKB-SubCell"/>
</dbReference>
<dbReference type="SMART" id="SM00388">
    <property type="entry name" value="HisKA"/>
    <property type="match status" value="1"/>
</dbReference>
<protein>
    <recommendedName>
        <fullName evidence="3">histidine kinase</fullName>
        <ecNumber evidence="3">2.7.13.3</ecNumber>
    </recommendedName>
</protein>
<evidence type="ECO:0000256" key="7">
    <source>
        <dbReference type="ARBA" id="ARBA00022777"/>
    </source>
</evidence>
<evidence type="ECO:0000256" key="11">
    <source>
        <dbReference type="SAM" id="Phobius"/>
    </source>
</evidence>
<dbReference type="InterPro" id="IPR036097">
    <property type="entry name" value="HisK_dim/P_sf"/>
</dbReference>
<dbReference type="KEGG" id="aab:A4R43_27585"/>
<comment type="catalytic activity">
    <reaction evidence="1">
        <text>ATP + protein L-histidine = ADP + protein N-phospho-L-histidine.</text>
        <dbReference type="EC" id="2.7.13.3"/>
    </reaction>
</comment>
<evidence type="ECO:0000256" key="12">
    <source>
        <dbReference type="SAM" id="SignalP"/>
    </source>
</evidence>
<dbReference type="EMBL" id="CP015163">
    <property type="protein sequence ID" value="AXB45781.1"/>
    <property type="molecule type" value="Genomic_DNA"/>
</dbReference>
<dbReference type="InterPro" id="IPR036890">
    <property type="entry name" value="HATPase_C_sf"/>
</dbReference>
<evidence type="ECO:0000313" key="16">
    <source>
        <dbReference type="Proteomes" id="UP000250434"/>
    </source>
</evidence>
<dbReference type="Gene3D" id="1.10.287.130">
    <property type="match status" value="1"/>
</dbReference>
<feature type="chain" id="PRO_5016823775" description="histidine kinase" evidence="12">
    <location>
        <begin position="32"/>
        <end position="477"/>
    </location>
</feature>
<evidence type="ECO:0000256" key="5">
    <source>
        <dbReference type="ARBA" id="ARBA00022679"/>
    </source>
</evidence>
<comment type="subcellular location">
    <subcellularLocation>
        <location evidence="2">Cell membrane</location>
    </subcellularLocation>
</comment>
<dbReference type="EC" id="2.7.13.3" evidence="3"/>
<gene>
    <name evidence="15" type="ORF">A4R43_27585</name>
</gene>
<accession>A0A344LCK7</accession>
<dbReference type="Gene3D" id="3.30.565.10">
    <property type="entry name" value="Histidine kinase-like ATPase, C-terminal domain"/>
    <property type="match status" value="1"/>
</dbReference>
<dbReference type="CDD" id="cd00075">
    <property type="entry name" value="HATPase"/>
    <property type="match status" value="1"/>
</dbReference>
<evidence type="ECO:0000256" key="10">
    <source>
        <dbReference type="ARBA" id="ARBA00023136"/>
    </source>
</evidence>
<dbReference type="InterPro" id="IPR004358">
    <property type="entry name" value="Sig_transdc_His_kin-like_C"/>
</dbReference>
<dbReference type="CDD" id="cd06225">
    <property type="entry name" value="HAMP"/>
    <property type="match status" value="1"/>
</dbReference>
<dbReference type="InterPro" id="IPR003660">
    <property type="entry name" value="HAMP_dom"/>
</dbReference>
<keyword evidence="7 15" id="KW-0418">Kinase</keyword>
<organism evidence="15 16">
    <name type="scientific">Amycolatopsis albispora</name>
    <dbReference type="NCBI Taxonomy" id="1804986"/>
    <lineage>
        <taxon>Bacteria</taxon>
        <taxon>Bacillati</taxon>
        <taxon>Actinomycetota</taxon>
        <taxon>Actinomycetes</taxon>
        <taxon>Pseudonocardiales</taxon>
        <taxon>Pseudonocardiaceae</taxon>
        <taxon>Amycolatopsis</taxon>
    </lineage>
</organism>
<evidence type="ECO:0000256" key="2">
    <source>
        <dbReference type="ARBA" id="ARBA00004236"/>
    </source>
</evidence>
<proteinExistence type="predicted"/>
<keyword evidence="16" id="KW-1185">Reference proteome</keyword>
<keyword evidence="10 11" id="KW-0472">Membrane</keyword>
<keyword evidence="4" id="KW-0597">Phosphoprotein</keyword>
<dbReference type="SMART" id="SM00387">
    <property type="entry name" value="HATPase_c"/>
    <property type="match status" value="1"/>
</dbReference>
<dbReference type="Gene3D" id="6.10.340.10">
    <property type="match status" value="1"/>
</dbReference>
<evidence type="ECO:0000313" key="15">
    <source>
        <dbReference type="EMBL" id="AXB45781.1"/>
    </source>
</evidence>
<dbReference type="AlphaFoldDB" id="A0A344LCK7"/>
<dbReference type="SUPFAM" id="SSF158472">
    <property type="entry name" value="HAMP domain-like"/>
    <property type="match status" value="1"/>
</dbReference>
<dbReference type="PANTHER" id="PTHR45436:SF5">
    <property type="entry name" value="SENSOR HISTIDINE KINASE TRCS"/>
    <property type="match status" value="1"/>
</dbReference>
<dbReference type="RefSeq" id="WP_113695016.1">
    <property type="nucleotide sequence ID" value="NZ_CP015163.1"/>
</dbReference>
<evidence type="ECO:0000256" key="4">
    <source>
        <dbReference type="ARBA" id="ARBA00022553"/>
    </source>
</evidence>
<evidence type="ECO:0000256" key="8">
    <source>
        <dbReference type="ARBA" id="ARBA00022989"/>
    </source>
</evidence>
<dbReference type="InterPro" id="IPR003594">
    <property type="entry name" value="HATPase_dom"/>
</dbReference>
<keyword evidence="9" id="KW-0902">Two-component regulatory system</keyword>
<reference evidence="15 16" key="1">
    <citation type="submission" date="2016-04" db="EMBL/GenBank/DDBJ databases">
        <title>Complete genome sequence and analysis of deep-sea sediment isolate, Amycolatopsis sp. WP1.</title>
        <authorList>
            <person name="Wang H."/>
            <person name="Chen S."/>
            <person name="Wu Q."/>
        </authorList>
    </citation>
    <scope>NUCLEOTIDE SEQUENCE [LARGE SCALE GENOMIC DNA]</scope>
    <source>
        <strain evidence="15 16">WP1</strain>
    </source>
</reference>
<dbReference type="PROSITE" id="PS50885">
    <property type="entry name" value="HAMP"/>
    <property type="match status" value="1"/>
</dbReference>
<dbReference type="Pfam" id="PF00512">
    <property type="entry name" value="HisKA"/>
    <property type="match status" value="1"/>
</dbReference>
<evidence type="ECO:0000259" key="13">
    <source>
        <dbReference type="PROSITE" id="PS50109"/>
    </source>
</evidence>
<keyword evidence="8 11" id="KW-1133">Transmembrane helix</keyword>
<name>A0A344LCK7_9PSEU</name>
<keyword evidence="12" id="KW-0732">Signal</keyword>
<dbReference type="InterPro" id="IPR003661">
    <property type="entry name" value="HisK_dim/P_dom"/>
</dbReference>
<dbReference type="FunFam" id="1.10.287.130:FF:000010">
    <property type="entry name" value="Two-component sensor histidine kinase"/>
    <property type="match status" value="1"/>
</dbReference>
<evidence type="ECO:0000256" key="9">
    <source>
        <dbReference type="ARBA" id="ARBA00023012"/>
    </source>
</evidence>
<dbReference type="PRINTS" id="PR00344">
    <property type="entry name" value="BCTRLSENSOR"/>
</dbReference>
<keyword evidence="6 11" id="KW-0812">Transmembrane</keyword>
<dbReference type="Proteomes" id="UP000250434">
    <property type="component" value="Chromosome"/>
</dbReference>